<name>A0A835PL44_VANPL</name>
<organism evidence="2 3">
    <name type="scientific">Vanilla planifolia</name>
    <name type="common">Vanilla</name>
    <dbReference type="NCBI Taxonomy" id="51239"/>
    <lineage>
        <taxon>Eukaryota</taxon>
        <taxon>Viridiplantae</taxon>
        <taxon>Streptophyta</taxon>
        <taxon>Embryophyta</taxon>
        <taxon>Tracheophyta</taxon>
        <taxon>Spermatophyta</taxon>
        <taxon>Magnoliopsida</taxon>
        <taxon>Liliopsida</taxon>
        <taxon>Asparagales</taxon>
        <taxon>Orchidaceae</taxon>
        <taxon>Vanilloideae</taxon>
        <taxon>Vanilleae</taxon>
        <taxon>Vanilla</taxon>
    </lineage>
</organism>
<dbReference type="SUPFAM" id="SSF53756">
    <property type="entry name" value="UDP-Glycosyltransferase/glycogen phosphorylase"/>
    <property type="match status" value="1"/>
</dbReference>
<feature type="region of interest" description="Disordered" evidence="1">
    <location>
        <begin position="321"/>
        <end position="374"/>
    </location>
</feature>
<dbReference type="Gene3D" id="3.40.50.2000">
    <property type="entry name" value="Glycogen Phosphorylase B"/>
    <property type="match status" value="1"/>
</dbReference>
<evidence type="ECO:0000256" key="1">
    <source>
        <dbReference type="SAM" id="MobiDB-lite"/>
    </source>
</evidence>
<feature type="region of interest" description="Disordered" evidence="1">
    <location>
        <begin position="61"/>
        <end position="119"/>
    </location>
</feature>
<reference evidence="2 3" key="1">
    <citation type="journal article" date="2020" name="Nat. Food">
        <title>A phased Vanilla planifolia genome enables genetic improvement of flavour and production.</title>
        <authorList>
            <person name="Hasing T."/>
            <person name="Tang H."/>
            <person name="Brym M."/>
            <person name="Khazi F."/>
            <person name="Huang T."/>
            <person name="Chambers A.H."/>
        </authorList>
    </citation>
    <scope>NUCLEOTIDE SEQUENCE [LARGE SCALE GENOMIC DNA]</scope>
    <source>
        <tissue evidence="2">Leaf</tissue>
    </source>
</reference>
<accession>A0A835PL44</accession>
<feature type="compositionally biased region" description="Basic and acidic residues" evidence="1">
    <location>
        <begin position="103"/>
        <end position="119"/>
    </location>
</feature>
<feature type="region of interest" description="Disordered" evidence="1">
    <location>
        <begin position="1"/>
        <end position="32"/>
    </location>
</feature>
<sequence length="374" mass="40408">MEIKQRPYQQPSVQQFPPPTSTTASPATTPCAPKPLRVLLRVQGLDLPSRGRIGRLCLFGSLPSSPPNRSPSSPTVSWPPTAHSWVVRDRCGEAAPDSPADAGEDRQDHRGGVADGGAVERRGGRCFVTHCGWNSTMEGLAGSAHGGGCRSGRIQLTDAKGEELRLGGGRLSGGRRVVGRWTPVEPDRNVVEFLKGVASRRETERAVTEELISTNMVIEKLWRRKWEIRPRRDVATPTTPRPFFKHGPCSSHLRPVSTFLGQLPIGHLHLAALSNTSITLHIARHSSSSAACPYPAGLQTGSSLESVERVSLLGGTLDGQVGSVGLQASPRRPPLPRRRNEPEVSRRKGDLRTDVGEQRALPRGGGVWGVRVRG</sequence>
<evidence type="ECO:0000313" key="3">
    <source>
        <dbReference type="Proteomes" id="UP000639772"/>
    </source>
</evidence>
<feature type="compositionally biased region" description="Low complexity" evidence="1">
    <location>
        <begin position="21"/>
        <end position="30"/>
    </location>
</feature>
<protein>
    <submittedName>
        <fullName evidence="2">Uncharacterized protein</fullName>
    </submittedName>
</protein>
<proteinExistence type="predicted"/>
<dbReference type="Proteomes" id="UP000639772">
    <property type="component" value="Unassembled WGS sequence"/>
</dbReference>
<dbReference type="EMBL" id="JADCNM010000014">
    <property type="protein sequence ID" value="KAG0453734.1"/>
    <property type="molecule type" value="Genomic_DNA"/>
</dbReference>
<dbReference type="AlphaFoldDB" id="A0A835PL44"/>
<dbReference type="OrthoDB" id="5835829at2759"/>
<comment type="caution">
    <text evidence="2">The sequence shown here is derived from an EMBL/GenBank/DDBJ whole genome shotgun (WGS) entry which is preliminary data.</text>
</comment>
<feature type="compositionally biased region" description="Basic and acidic residues" evidence="1">
    <location>
        <begin position="338"/>
        <end position="357"/>
    </location>
</feature>
<feature type="compositionally biased region" description="Low complexity" evidence="1">
    <location>
        <begin position="70"/>
        <end position="81"/>
    </location>
</feature>
<evidence type="ECO:0000313" key="2">
    <source>
        <dbReference type="EMBL" id="KAG0453734.1"/>
    </source>
</evidence>
<gene>
    <name evidence="2" type="ORF">HPP92_025038</name>
</gene>